<proteinExistence type="predicted"/>
<accession>A0AAE1SDU5</accession>
<evidence type="ECO:0000313" key="2">
    <source>
        <dbReference type="EMBL" id="KAK4367563.1"/>
    </source>
</evidence>
<feature type="domain" description="SPX" evidence="1">
    <location>
        <begin position="1"/>
        <end position="263"/>
    </location>
</feature>
<protein>
    <recommendedName>
        <fullName evidence="1">SPX domain-containing protein</fullName>
    </recommendedName>
</protein>
<dbReference type="GO" id="GO:0005802">
    <property type="term" value="C:trans-Golgi network"/>
    <property type="evidence" value="ECO:0007669"/>
    <property type="project" value="TreeGrafter"/>
</dbReference>
<evidence type="ECO:0000313" key="3">
    <source>
        <dbReference type="Proteomes" id="UP001291623"/>
    </source>
</evidence>
<dbReference type="InterPro" id="IPR004331">
    <property type="entry name" value="SPX_dom"/>
</dbReference>
<dbReference type="GO" id="GO:0006817">
    <property type="term" value="P:phosphate ion transport"/>
    <property type="evidence" value="ECO:0007669"/>
    <property type="project" value="TreeGrafter"/>
</dbReference>
<dbReference type="GO" id="GO:0016036">
    <property type="term" value="P:cellular response to phosphate starvation"/>
    <property type="evidence" value="ECO:0007669"/>
    <property type="project" value="TreeGrafter"/>
</dbReference>
<dbReference type="AlphaFoldDB" id="A0AAE1SDU5"/>
<gene>
    <name evidence="2" type="ORF">RND71_011355</name>
</gene>
<keyword evidence="3" id="KW-1185">Reference proteome</keyword>
<dbReference type="GO" id="GO:0000822">
    <property type="term" value="F:inositol hexakisphosphate binding"/>
    <property type="evidence" value="ECO:0007669"/>
    <property type="project" value="TreeGrafter"/>
</dbReference>
<name>A0AAE1SDU5_9SOLA</name>
<dbReference type="PROSITE" id="PS51382">
    <property type="entry name" value="SPX"/>
    <property type="match status" value="1"/>
</dbReference>
<reference evidence="2" key="1">
    <citation type="submission" date="2023-12" db="EMBL/GenBank/DDBJ databases">
        <title>Genome assembly of Anisodus tanguticus.</title>
        <authorList>
            <person name="Wang Y.-J."/>
        </authorList>
    </citation>
    <scope>NUCLEOTIDE SEQUENCE</scope>
    <source>
        <strain evidence="2">KB-2021</strain>
        <tissue evidence="2">Leaf</tissue>
    </source>
</reference>
<dbReference type="Pfam" id="PF03105">
    <property type="entry name" value="SPX"/>
    <property type="match status" value="1"/>
</dbReference>
<dbReference type="EMBL" id="JAVYJV010000006">
    <property type="protein sequence ID" value="KAK4367563.1"/>
    <property type="molecule type" value="Genomic_DNA"/>
</dbReference>
<dbReference type="PANTHER" id="PTHR10783">
    <property type="entry name" value="XENOTROPIC AND POLYTROPIC RETROVIRUS RECEPTOR 1-RELATED"/>
    <property type="match status" value="1"/>
</dbReference>
<organism evidence="2 3">
    <name type="scientific">Anisodus tanguticus</name>
    <dbReference type="NCBI Taxonomy" id="243964"/>
    <lineage>
        <taxon>Eukaryota</taxon>
        <taxon>Viridiplantae</taxon>
        <taxon>Streptophyta</taxon>
        <taxon>Embryophyta</taxon>
        <taxon>Tracheophyta</taxon>
        <taxon>Spermatophyta</taxon>
        <taxon>Magnoliopsida</taxon>
        <taxon>eudicotyledons</taxon>
        <taxon>Gunneridae</taxon>
        <taxon>Pentapetalae</taxon>
        <taxon>asterids</taxon>
        <taxon>lamiids</taxon>
        <taxon>Solanales</taxon>
        <taxon>Solanaceae</taxon>
        <taxon>Solanoideae</taxon>
        <taxon>Hyoscyameae</taxon>
        <taxon>Anisodus</taxon>
    </lineage>
</organism>
<dbReference type="GO" id="GO:0005886">
    <property type="term" value="C:plasma membrane"/>
    <property type="evidence" value="ECO:0007669"/>
    <property type="project" value="TreeGrafter"/>
</dbReference>
<dbReference type="Proteomes" id="UP001291623">
    <property type="component" value="Unassembled WGS sequence"/>
</dbReference>
<evidence type="ECO:0000259" key="1">
    <source>
        <dbReference type="PROSITE" id="PS51382"/>
    </source>
</evidence>
<sequence>MKFGKEFASQMVHEWQEAYMDYNYLKGVLKDILNFKQKNAPLPEVAATPRGSLKRRLSMYKAFSGLQSRYNSFKGSPGKNNHEDEVIVVQQEDSKGHYETTFLVSCEEGGECELLFFRRLDDEFNTVLNFYQKKVGEVKVEADESQMETIQEVEMTSEEILEEDAIQEFEMISVEILEEESTTGKRDKAKMNLARFRPAPLEILDNVKINIEPETPISTLRSCIMTSKSHLSFSKEELRKTEEQMKKAFVEFYQKLGLLKSYR</sequence>
<comment type="caution">
    <text evidence="2">The sequence shown here is derived from an EMBL/GenBank/DDBJ whole genome shotgun (WGS) entry which is preliminary data.</text>
</comment>
<dbReference type="PANTHER" id="PTHR10783:SF124">
    <property type="entry name" value="PHOSPHATE TRANSPORTER PHO1 HOMOLOG 9"/>
    <property type="match status" value="1"/>
</dbReference>